<accession>A0A1S4CYA0</accession>
<dbReference type="PANTHER" id="PTHR33116">
    <property type="entry name" value="REVERSE TRANSCRIPTASE ZINC-BINDING DOMAIN-CONTAINING PROTEIN-RELATED-RELATED"/>
    <property type="match status" value="1"/>
</dbReference>
<dbReference type="OrthoDB" id="1211058at2759"/>
<sequence length="332" mass="38287">MNYAILLNGKTTKPFDAARELSQGDFMSSFLFAIAMEYLGRKLKALKHEKTFDYHPMCSRLDLTHLSFVDDLLLFTRGYTTYVVLFHQKFNTFSEASRIKENLAKSSIYYGGVSNELKHEIQQALAISSWTAKKLSYAGRIQLVQTVIFNIQAYWAQIFIIPAKVIKAIEVQERMLTADKLKKWGMPTHALAANSVSSYRLMGSKSPMDSYETKGRSQMARVLKLVYAVYIHALWIDRNSRILEKQTTAWEVLARRVACMCNFRAKGYTRVLLSNEQTEMVHRKQPSEQSLLLRNDFQLSQLRYKVRNCDDRKNDQPFANAKKSLSLLSSQM</sequence>
<dbReference type="KEGG" id="nta:107823783"/>
<reference evidence="2" key="1">
    <citation type="journal article" date="2014" name="Nat. Commun.">
        <title>The tobacco genome sequence and its comparison with those of tomato and potato.</title>
        <authorList>
            <person name="Sierro N."/>
            <person name="Battey J.N."/>
            <person name="Ouadi S."/>
            <person name="Bakaher N."/>
            <person name="Bovet L."/>
            <person name="Willig A."/>
            <person name="Goepfert S."/>
            <person name="Peitsch M.C."/>
            <person name="Ivanov N.V."/>
        </authorList>
    </citation>
    <scope>NUCLEOTIDE SEQUENCE [LARGE SCALE GENOMIC DNA]</scope>
</reference>
<protein>
    <recommendedName>
        <fullName evidence="1">Reverse transcriptase domain-containing protein</fullName>
    </recommendedName>
</protein>
<dbReference type="PaxDb" id="4097-A0A1S4CYA0"/>
<dbReference type="PANTHER" id="PTHR33116:SF66">
    <property type="entry name" value="REVERSE TRANSCRIPTASE ZINC-BINDING DOMAIN-CONTAINING PROTEIN"/>
    <property type="match status" value="1"/>
</dbReference>
<name>A0A1S4CYA0_TOBAC</name>
<dbReference type="AlphaFoldDB" id="A0A1S4CYA0"/>
<dbReference type="Proteomes" id="UP000790787">
    <property type="component" value="Chromosome 2"/>
</dbReference>
<evidence type="ECO:0000313" key="2">
    <source>
        <dbReference type="Proteomes" id="UP000790787"/>
    </source>
</evidence>
<dbReference type="GeneID" id="107823783"/>
<keyword evidence="2" id="KW-1185">Reference proteome</keyword>
<gene>
    <name evidence="3" type="primary">LOC107823783</name>
</gene>
<evidence type="ECO:0000313" key="3">
    <source>
        <dbReference type="RefSeq" id="XP_016505979.1"/>
    </source>
</evidence>
<dbReference type="InterPro" id="IPR000477">
    <property type="entry name" value="RT_dom"/>
</dbReference>
<evidence type="ECO:0000259" key="1">
    <source>
        <dbReference type="PROSITE" id="PS50878"/>
    </source>
</evidence>
<reference evidence="3" key="2">
    <citation type="submission" date="2025-08" db="UniProtKB">
        <authorList>
            <consortium name="RefSeq"/>
        </authorList>
    </citation>
    <scope>IDENTIFICATION</scope>
</reference>
<proteinExistence type="predicted"/>
<organism evidence="2 3">
    <name type="scientific">Nicotiana tabacum</name>
    <name type="common">Common tobacco</name>
    <dbReference type="NCBI Taxonomy" id="4097"/>
    <lineage>
        <taxon>Eukaryota</taxon>
        <taxon>Viridiplantae</taxon>
        <taxon>Streptophyta</taxon>
        <taxon>Embryophyta</taxon>
        <taxon>Tracheophyta</taxon>
        <taxon>Spermatophyta</taxon>
        <taxon>Magnoliopsida</taxon>
        <taxon>eudicotyledons</taxon>
        <taxon>Gunneridae</taxon>
        <taxon>Pentapetalae</taxon>
        <taxon>asterids</taxon>
        <taxon>lamiids</taxon>
        <taxon>Solanales</taxon>
        <taxon>Solanaceae</taxon>
        <taxon>Nicotianoideae</taxon>
        <taxon>Nicotianeae</taxon>
        <taxon>Nicotiana</taxon>
    </lineage>
</organism>
<dbReference type="Pfam" id="PF00078">
    <property type="entry name" value="RVT_1"/>
    <property type="match status" value="1"/>
</dbReference>
<dbReference type="PROSITE" id="PS50878">
    <property type="entry name" value="RT_POL"/>
    <property type="match status" value="1"/>
</dbReference>
<dbReference type="RefSeq" id="XP_016505979.1">
    <property type="nucleotide sequence ID" value="XM_016650493.1"/>
</dbReference>